<name>A0A5J4ULP2_9EUKA</name>
<dbReference type="PANTHER" id="PTHR45911:SF4">
    <property type="entry name" value="MULTIPLE C2 AND TRANSMEMBRANE DOMAIN-CONTAINING PROTEIN"/>
    <property type="match status" value="1"/>
</dbReference>
<evidence type="ECO:0000256" key="3">
    <source>
        <dbReference type="SAM" id="MobiDB-lite"/>
    </source>
</evidence>
<keyword evidence="2" id="KW-0106">Calcium</keyword>
<dbReference type="SMART" id="SM00239">
    <property type="entry name" value="C2"/>
    <property type="match status" value="1"/>
</dbReference>
<evidence type="ECO:0000313" key="5">
    <source>
        <dbReference type="EMBL" id="KAA6371031.1"/>
    </source>
</evidence>
<evidence type="ECO:0000259" key="4">
    <source>
        <dbReference type="PROSITE" id="PS50004"/>
    </source>
</evidence>
<dbReference type="Gene3D" id="2.60.40.150">
    <property type="entry name" value="C2 domain"/>
    <property type="match status" value="2"/>
</dbReference>
<sequence length="327" mass="37916">MGIQLGYIDAEDGLKSTIKTRSFKNTDQIQGDDEQNLPNKEQYEQPIGEVKEQEKEQSKRKMRRGLSEGELQSTEDSELVDQEEDQLQKGKLRVTVIGVKDVAAMDSNGKSDPFIVVKNGTNEFKTKKVKDTLNAEYNETFEFDYDSSTNEDKSIHFELWDYDTIGDNDQIGKLEVPISTIIEDQQFQQIHKFKGVNKLYNQDVGDVELLFDYESEIEPEADPEIVYEYDNEVDDKDKQTLDLVVVDLRNVQLIDGNEYSDPYIKLNLGCYEGETRKKSEQESFDTNEYFSFEFDKNELDERELRLELYDLNENIEIEHIGLVSIPV</sequence>
<dbReference type="GO" id="GO:0005509">
    <property type="term" value="F:calcium ion binding"/>
    <property type="evidence" value="ECO:0007669"/>
    <property type="project" value="TreeGrafter"/>
</dbReference>
<dbReference type="InterPro" id="IPR035892">
    <property type="entry name" value="C2_domain_sf"/>
</dbReference>
<dbReference type="OrthoDB" id="67700at2759"/>
<feature type="compositionally biased region" description="Basic and acidic residues" evidence="3">
    <location>
        <begin position="49"/>
        <end position="59"/>
    </location>
</feature>
<reference evidence="5 6" key="1">
    <citation type="submission" date="2019-03" db="EMBL/GenBank/DDBJ databases">
        <title>Single cell metagenomics reveals metabolic interactions within the superorganism composed of flagellate Streblomastix strix and complex community of Bacteroidetes bacteria on its surface.</title>
        <authorList>
            <person name="Treitli S.C."/>
            <person name="Kolisko M."/>
            <person name="Husnik F."/>
            <person name="Keeling P."/>
            <person name="Hampl V."/>
        </authorList>
    </citation>
    <scope>NUCLEOTIDE SEQUENCE [LARGE SCALE GENOMIC DNA]</scope>
    <source>
        <strain evidence="5">ST1C</strain>
    </source>
</reference>
<dbReference type="CDD" id="cd00030">
    <property type="entry name" value="C2"/>
    <property type="match status" value="1"/>
</dbReference>
<dbReference type="EMBL" id="SNRW01014835">
    <property type="protein sequence ID" value="KAA6371031.1"/>
    <property type="molecule type" value="Genomic_DNA"/>
</dbReference>
<dbReference type="PRINTS" id="PR00360">
    <property type="entry name" value="C2DOMAIN"/>
</dbReference>
<proteinExistence type="predicted"/>
<feature type="compositionally biased region" description="Acidic residues" evidence="3">
    <location>
        <begin position="73"/>
        <end position="85"/>
    </location>
</feature>
<accession>A0A5J4ULP2</accession>
<dbReference type="InterPro" id="IPR000008">
    <property type="entry name" value="C2_dom"/>
</dbReference>
<feature type="region of interest" description="Disordered" evidence="3">
    <location>
        <begin position="20"/>
        <end position="85"/>
    </location>
</feature>
<dbReference type="AlphaFoldDB" id="A0A5J4ULP2"/>
<keyword evidence="1" id="KW-0479">Metal-binding</keyword>
<evidence type="ECO:0000313" key="6">
    <source>
        <dbReference type="Proteomes" id="UP000324800"/>
    </source>
</evidence>
<comment type="caution">
    <text evidence="5">The sequence shown here is derived from an EMBL/GenBank/DDBJ whole genome shotgun (WGS) entry which is preliminary data.</text>
</comment>
<dbReference type="PANTHER" id="PTHR45911">
    <property type="entry name" value="C2 DOMAIN-CONTAINING PROTEIN"/>
    <property type="match status" value="1"/>
</dbReference>
<protein>
    <recommendedName>
        <fullName evidence="4">C2 domain-containing protein</fullName>
    </recommendedName>
</protein>
<dbReference type="Proteomes" id="UP000324800">
    <property type="component" value="Unassembled WGS sequence"/>
</dbReference>
<evidence type="ECO:0000256" key="1">
    <source>
        <dbReference type="ARBA" id="ARBA00022723"/>
    </source>
</evidence>
<feature type="compositionally biased region" description="Polar residues" evidence="3">
    <location>
        <begin position="20"/>
        <end position="29"/>
    </location>
</feature>
<dbReference type="SUPFAM" id="SSF49562">
    <property type="entry name" value="C2 domain (Calcium/lipid-binding domain, CaLB)"/>
    <property type="match status" value="2"/>
</dbReference>
<evidence type="ECO:0000256" key="2">
    <source>
        <dbReference type="ARBA" id="ARBA00022837"/>
    </source>
</evidence>
<dbReference type="PROSITE" id="PS50004">
    <property type="entry name" value="C2"/>
    <property type="match status" value="2"/>
</dbReference>
<feature type="domain" description="C2" evidence="4">
    <location>
        <begin position="73"/>
        <end position="191"/>
    </location>
</feature>
<feature type="domain" description="C2" evidence="4">
    <location>
        <begin position="219"/>
        <end position="327"/>
    </location>
</feature>
<dbReference type="Pfam" id="PF00168">
    <property type="entry name" value="C2"/>
    <property type="match status" value="2"/>
</dbReference>
<gene>
    <name evidence="5" type="ORF">EZS28_033442</name>
</gene>
<dbReference type="GO" id="GO:0016020">
    <property type="term" value="C:membrane"/>
    <property type="evidence" value="ECO:0007669"/>
    <property type="project" value="TreeGrafter"/>
</dbReference>
<organism evidence="5 6">
    <name type="scientific">Streblomastix strix</name>
    <dbReference type="NCBI Taxonomy" id="222440"/>
    <lineage>
        <taxon>Eukaryota</taxon>
        <taxon>Metamonada</taxon>
        <taxon>Preaxostyla</taxon>
        <taxon>Oxymonadida</taxon>
        <taxon>Streblomastigidae</taxon>
        <taxon>Streblomastix</taxon>
    </lineage>
</organism>